<dbReference type="AlphaFoldDB" id="A0A9Q1CPZ7"/>
<reference evidence="1" key="1">
    <citation type="submission" date="2021-10" db="EMBL/GenBank/DDBJ databases">
        <title>Tropical sea cucumber genome reveals ecological adaptation and Cuvierian tubules defense mechanism.</title>
        <authorList>
            <person name="Chen T."/>
        </authorList>
    </citation>
    <scope>NUCLEOTIDE SEQUENCE</scope>
    <source>
        <strain evidence="1">Nanhai2018</strain>
        <tissue evidence="1">Muscle</tissue>
    </source>
</reference>
<dbReference type="EMBL" id="JAIZAY010000001">
    <property type="protein sequence ID" value="KAJ8048489.1"/>
    <property type="molecule type" value="Genomic_DNA"/>
</dbReference>
<comment type="caution">
    <text evidence="1">The sequence shown here is derived from an EMBL/GenBank/DDBJ whole genome shotgun (WGS) entry which is preliminary data.</text>
</comment>
<accession>A0A9Q1CPZ7</accession>
<dbReference type="PANTHER" id="PTHR31751">
    <property type="entry name" value="SI:CH211-108C17.2-RELATED-RELATED"/>
    <property type="match status" value="1"/>
</dbReference>
<dbReference type="OrthoDB" id="6515504at2759"/>
<evidence type="ECO:0000313" key="1">
    <source>
        <dbReference type="EMBL" id="KAJ8048489.1"/>
    </source>
</evidence>
<protein>
    <submittedName>
        <fullName evidence="1">Uncharacterized protein</fullName>
    </submittedName>
</protein>
<organism evidence="1 2">
    <name type="scientific">Holothuria leucospilota</name>
    <name type="common">Black long sea cucumber</name>
    <name type="synonym">Mertensiothuria leucospilota</name>
    <dbReference type="NCBI Taxonomy" id="206669"/>
    <lineage>
        <taxon>Eukaryota</taxon>
        <taxon>Metazoa</taxon>
        <taxon>Echinodermata</taxon>
        <taxon>Eleutherozoa</taxon>
        <taxon>Echinozoa</taxon>
        <taxon>Holothuroidea</taxon>
        <taxon>Aspidochirotacea</taxon>
        <taxon>Aspidochirotida</taxon>
        <taxon>Holothuriidae</taxon>
        <taxon>Holothuria</taxon>
    </lineage>
</organism>
<proteinExistence type="predicted"/>
<name>A0A9Q1CPZ7_HOLLE</name>
<keyword evidence="2" id="KW-1185">Reference proteome</keyword>
<dbReference type="PANTHER" id="PTHR31751:SF42">
    <property type="entry name" value="PROTEIN CBG10204"/>
    <property type="match status" value="1"/>
</dbReference>
<gene>
    <name evidence="1" type="ORF">HOLleu_00828</name>
</gene>
<sequence>MYTNISHFINLLGVKFFSHTLFYDIQGKHLIPVINSFYSSQTEDILSSLSASDLELIGDGRCDSPGYSAKYCSYTMMPLTTHQIVTSEFVQVSQASTVAMEKLGFSKCVEKVGETNRIGLIATDRHAGIRKL</sequence>
<evidence type="ECO:0000313" key="2">
    <source>
        <dbReference type="Proteomes" id="UP001152320"/>
    </source>
</evidence>
<dbReference type="Proteomes" id="UP001152320">
    <property type="component" value="Chromosome 1"/>
</dbReference>